<dbReference type="Pfam" id="PF00593">
    <property type="entry name" value="TonB_dep_Rec_b-barrel"/>
    <property type="match status" value="1"/>
</dbReference>
<evidence type="ECO:0000256" key="6">
    <source>
        <dbReference type="ARBA" id="ARBA00022729"/>
    </source>
</evidence>
<comment type="subcellular location">
    <subcellularLocation>
        <location evidence="1 12">Cell outer membrane</location>
        <topology evidence="1 12">Multi-pass membrane protein</topology>
    </subcellularLocation>
</comment>
<accession>A0A2S5KIV9</accession>
<dbReference type="InterPro" id="IPR010105">
    <property type="entry name" value="TonB_sidphr_rcpt"/>
</dbReference>
<dbReference type="SUPFAM" id="SSF56935">
    <property type="entry name" value="Porins"/>
    <property type="match status" value="1"/>
</dbReference>
<dbReference type="GO" id="GO:0009279">
    <property type="term" value="C:cell outer membrane"/>
    <property type="evidence" value="ECO:0007669"/>
    <property type="project" value="UniProtKB-SubCell"/>
</dbReference>
<dbReference type="Pfam" id="PF07715">
    <property type="entry name" value="Plug"/>
    <property type="match status" value="1"/>
</dbReference>
<evidence type="ECO:0000256" key="14">
    <source>
        <dbReference type="SAM" id="SignalP"/>
    </source>
</evidence>
<dbReference type="Proteomes" id="UP000238196">
    <property type="component" value="Unassembled WGS sequence"/>
</dbReference>
<dbReference type="PROSITE" id="PS52016">
    <property type="entry name" value="TONB_DEPENDENT_REC_3"/>
    <property type="match status" value="1"/>
</dbReference>
<evidence type="ECO:0000256" key="11">
    <source>
        <dbReference type="ARBA" id="ARBA00023237"/>
    </source>
</evidence>
<evidence type="ECO:0000256" key="1">
    <source>
        <dbReference type="ARBA" id="ARBA00004571"/>
    </source>
</evidence>
<evidence type="ECO:0000259" key="15">
    <source>
        <dbReference type="Pfam" id="PF00593"/>
    </source>
</evidence>
<evidence type="ECO:0000256" key="10">
    <source>
        <dbReference type="ARBA" id="ARBA00023170"/>
    </source>
</evidence>
<organism evidence="17 18">
    <name type="scientific">Proteobacteria bacterium 228</name>
    <dbReference type="NCBI Taxonomy" id="2083153"/>
    <lineage>
        <taxon>Bacteria</taxon>
        <taxon>Pseudomonadati</taxon>
        <taxon>Pseudomonadota</taxon>
    </lineage>
</organism>
<dbReference type="Gene3D" id="2.40.170.20">
    <property type="entry name" value="TonB-dependent receptor, beta-barrel domain"/>
    <property type="match status" value="1"/>
</dbReference>
<reference evidence="17 18" key="1">
    <citation type="submission" date="2018-02" db="EMBL/GenBank/DDBJ databases">
        <title>novel marine gammaproteobacteria from coastal saline agro ecosystem.</title>
        <authorList>
            <person name="Krishnan R."/>
            <person name="Ramesh Kumar N."/>
        </authorList>
    </citation>
    <scope>NUCLEOTIDE SEQUENCE [LARGE SCALE GENOMIC DNA]</scope>
    <source>
        <strain evidence="17 18">228</strain>
    </source>
</reference>
<dbReference type="PANTHER" id="PTHR32552">
    <property type="entry name" value="FERRICHROME IRON RECEPTOR-RELATED"/>
    <property type="match status" value="1"/>
</dbReference>
<dbReference type="NCBIfam" id="TIGR01783">
    <property type="entry name" value="TonB-siderophor"/>
    <property type="match status" value="1"/>
</dbReference>
<sequence length="716" mass="78150">MASGGITSTQHKTLLTTAVGLALTSSTLLAHADDNSLQLPVVSIEGNQVEEGYKVEKAASPKYTQPLLDTGKTITVIPEEVIKEQGATTLRDVLRNVTGISIQAGEGGTPAGDNMSIRGFNARTDIYVDGVRDLGTYTRDSFNLEQVEVAKGPSSSMSGRGSTGGSINLVSKAPRLDSFTTASVGLGTDEYKRATIDTNQTIGSNSAIRLNVMGYDAETAGRNEVYNSRWGVAPSVAFGLETDTRVTVSYQHIQEDNMPDYGIPWVPTTNTALADYADKAPPVNFDNFYGLVERDYEDIVSDSLKVAAEHDFNDNVTLRNQFTYTRSDRDSIISTPRFNADGSTDIKRELKGRDQVDSIFDNQTDLTLHFATGQVKHDLVTGIQLTREKEETITRNVSSSSALTDLYNPNPYDSYSAVPERTPANVGVTNTQSLYVNDTLHLNPQWQLNGGLRLDHSDTDYTVKTASRTVPVGTYSNNDTTLSYQAGVNYKPRENGSLYLSYGNSFNPSAEGLALSDATKDLEPEKNRSYELGTKWELLDSKLLLSAAVFRTEKTNARETDPDDSTLYVMNGKQRVQGLELGAVGQITPQWQVIASYTYMKSKVVSSADEDIVGHELSNTPRNSFSLWSNYDVGYGIKVGAGAQYVDDRYNSTANLRIAPSYTLYDATVSYAVNPDVTLRLNLHNITDEDYIDSVGGGHFVPGTGRYATLTADVSF</sequence>
<dbReference type="InterPro" id="IPR037066">
    <property type="entry name" value="Plug_dom_sf"/>
</dbReference>
<dbReference type="PANTHER" id="PTHR32552:SF83">
    <property type="entry name" value="BLR3904 PROTEIN"/>
    <property type="match status" value="1"/>
</dbReference>
<evidence type="ECO:0000313" key="17">
    <source>
        <dbReference type="EMBL" id="PPC74757.1"/>
    </source>
</evidence>
<protein>
    <submittedName>
        <fullName evidence="17">TonB-dependent siderophore receptor</fullName>
    </submittedName>
</protein>
<dbReference type="EMBL" id="PRLP01000127">
    <property type="protein sequence ID" value="PPC74757.1"/>
    <property type="molecule type" value="Genomic_DNA"/>
</dbReference>
<dbReference type="GO" id="GO:0038023">
    <property type="term" value="F:signaling receptor activity"/>
    <property type="evidence" value="ECO:0007669"/>
    <property type="project" value="InterPro"/>
</dbReference>
<keyword evidence="6 14" id="KW-0732">Signal</keyword>
<name>A0A2S5KIV9_9PROT</name>
<dbReference type="Gene3D" id="2.170.130.10">
    <property type="entry name" value="TonB-dependent receptor, plug domain"/>
    <property type="match status" value="1"/>
</dbReference>
<evidence type="ECO:0000256" key="2">
    <source>
        <dbReference type="ARBA" id="ARBA00009810"/>
    </source>
</evidence>
<dbReference type="CDD" id="cd01347">
    <property type="entry name" value="ligand_gated_channel"/>
    <property type="match status" value="1"/>
</dbReference>
<feature type="domain" description="TonB-dependent receptor-like beta-barrel" evidence="15">
    <location>
        <begin position="240"/>
        <end position="686"/>
    </location>
</feature>
<keyword evidence="8 13" id="KW-0798">TonB box</keyword>
<keyword evidence="11 12" id="KW-0998">Cell outer membrane</keyword>
<feature type="signal peptide" evidence="14">
    <location>
        <begin position="1"/>
        <end position="32"/>
    </location>
</feature>
<dbReference type="OrthoDB" id="9760333at2"/>
<dbReference type="InterPro" id="IPR036942">
    <property type="entry name" value="Beta-barrel_TonB_sf"/>
</dbReference>
<evidence type="ECO:0000256" key="13">
    <source>
        <dbReference type="RuleBase" id="RU003357"/>
    </source>
</evidence>
<keyword evidence="9 12" id="KW-0472">Membrane</keyword>
<keyword evidence="4 12" id="KW-1134">Transmembrane beta strand</keyword>
<evidence type="ECO:0000256" key="12">
    <source>
        <dbReference type="PROSITE-ProRule" id="PRU01360"/>
    </source>
</evidence>
<evidence type="ECO:0000256" key="3">
    <source>
        <dbReference type="ARBA" id="ARBA00022448"/>
    </source>
</evidence>
<dbReference type="FunFam" id="2.170.130.10:FF:000001">
    <property type="entry name" value="Catecholate siderophore TonB-dependent receptor"/>
    <property type="match status" value="1"/>
</dbReference>
<evidence type="ECO:0000256" key="9">
    <source>
        <dbReference type="ARBA" id="ARBA00023136"/>
    </source>
</evidence>
<proteinExistence type="inferred from homology"/>
<dbReference type="InterPro" id="IPR000531">
    <property type="entry name" value="Beta-barrel_TonB"/>
</dbReference>
<dbReference type="AlphaFoldDB" id="A0A2S5KIV9"/>
<evidence type="ECO:0000256" key="4">
    <source>
        <dbReference type="ARBA" id="ARBA00022452"/>
    </source>
</evidence>
<keyword evidence="10 17" id="KW-0675">Receptor</keyword>
<gene>
    <name evidence="17" type="ORF">C4K68_23805</name>
</gene>
<evidence type="ECO:0000259" key="16">
    <source>
        <dbReference type="Pfam" id="PF07715"/>
    </source>
</evidence>
<feature type="domain" description="TonB-dependent receptor plug" evidence="16">
    <location>
        <begin position="67"/>
        <end position="165"/>
    </location>
</feature>
<evidence type="ECO:0000256" key="7">
    <source>
        <dbReference type="ARBA" id="ARBA00023065"/>
    </source>
</evidence>
<keyword evidence="5 12" id="KW-0812">Transmembrane</keyword>
<comment type="similarity">
    <text evidence="2 12 13">Belongs to the TonB-dependent receptor family.</text>
</comment>
<keyword evidence="3 12" id="KW-0813">Transport</keyword>
<evidence type="ECO:0000256" key="8">
    <source>
        <dbReference type="ARBA" id="ARBA00023077"/>
    </source>
</evidence>
<dbReference type="GO" id="GO:0015891">
    <property type="term" value="P:siderophore transport"/>
    <property type="evidence" value="ECO:0007669"/>
    <property type="project" value="InterPro"/>
</dbReference>
<evidence type="ECO:0000313" key="18">
    <source>
        <dbReference type="Proteomes" id="UP000238196"/>
    </source>
</evidence>
<keyword evidence="7" id="KW-0406">Ion transport</keyword>
<comment type="caution">
    <text evidence="17">The sequence shown here is derived from an EMBL/GenBank/DDBJ whole genome shotgun (WGS) entry which is preliminary data.</text>
</comment>
<dbReference type="InterPro" id="IPR012910">
    <property type="entry name" value="Plug_dom"/>
</dbReference>
<dbReference type="InterPro" id="IPR039426">
    <property type="entry name" value="TonB-dep_rcpt-like"/>
</dbReference>
<evidence type="ECO:0000256" key="5">
    <source>
        <dbReference type="ARBA" id="ARBA00022692"/>
    </source>
</evidence>
<feature type="chain" id="PRO_5015701580" evidence="14">
    <location>
        <begin position="33"/>
        <end position="716"/>
    </location>
</feature>
<dbReference type="GO" id="GO:0015344">
    <property type="term" value="F:siderophore uptake transmembrane transporter activity"/>
    <property type="evidence" value="ECO:0007669"/>
    <property type="project" value="TreeGrafter"/>
</dbReference>